<dbReference type="EMBL" id="NRSD01000001">
    <property type="protein sequence ID" value="MBK1643383.1"/>
    <property type="molecule type" value="Genomic_DNA"/>
</dbReference>
<sequence length="658" mass="73931">MYVTPETGDGWITEVLDRSETSALVEARFEISPDFRRLVADQEAELVFAARSRLARIGIDICALDAPRVEGDLCRLRLQVVSAIPSFGIGAHLCQIVVPGLRVGRLVFCPESNRLRSTEIHQLIKDNEIQVPAGFSIDSNGYLMIRPQRQRFRFLKPLTLEQVTTIATHADGKDLLNRLQVREAVEHIELQPRDGLVTACSMFLHRHYVVLRNLDEALGFHLQATVLDPVSTRGTRIYLEFINRSEHLIINPSVAASVHQALAVTPPRHYWHGGACTHANPRDHDTAQAYRELVKIFDRLETTRPHEHYSHRMMAVTAHPERLRRGGAPDAIWTQPQIPRDPRGGTDLASGLVAEGLLLDTSAECGISVLDRVPDGARATLLLGYFPNLIEHTEICTAALRRRIGRIVFRRASFEHGSFLSARDHSRLADYEALGIAVFWCNEARGHVVRHVFRGLRGYFTTADQVERFHSSLVFAIYGSVKPMSKPTLQKAERLLANLIGLFGRDISILTGGGPGAMRQITDAAQRLGILVGSSFIETLDQEPNRSADYYQTFQARSRQSRQRWFEIASFHLFLAGGVGTLEEIGLTLTDMKLGVIEAGPVVFFDDSRDTFYWDGLRTQFAQMQRAGRLPDWLLEHLLMTSDPDAVPRFYKQSLRIG</sequence>
<dbReference type="Proteomes" id="UP001138802">
    <property type="component" value="Unassembled WGS sequence"/>
</dbReference>
<dbReference type="InterPro" id="IPR031100">
    <property type="entry name" value="LOG_fam"/>
</dbReference>
<dbReference type="SUPFAM" id="SSF102405">
    <property type="entry name" value="MCP/YpsA-like"/>
    <property type="match status" value="1"/>
</dbReference>
<gene>
    <name evidence="4" type="ORF">CKO25_01670</name>
</gene>
<dbReference type="RefSeq" id="WP_200386149.1">
    <property type="nucleotide sequence ID" value="NZ_NRSD01000001.1"/>
</dbReference>
<protein>
    <recommendedName>
        <fullName evidence="3">AMP nucleosidase</fullName>
        <ecNumber evidence="2">3.2.2.4</ecNumber>
    </recommendedName>
    <alternativeName>
        <fullName evidence="3">AMP nucleosidase</fullName>
    </alternativeName>
</protein>
<comment type="caution">
    <text evidence="4">The sequence shown here is derived from an EMBL/GenBank/DDBJ whole genome shotgun (WGS) entry which is preliminary data.</text>
</comment>
<dbReference type="GO" id="GO:0008714">
    <property type="term" value="F:AMP nucleosidase activity"/>
    <property type="evidence" value="ECO:0007669"/>
    <property type="project" value="UniProtKB-EC"/>
</dbReference>
<comment type="catalytic activity">
    <reaction evidence="1">
        <text>AMP + H2O = D-ribose 5-phosphate + adenine</text>
        <dbReference type="Rhea" id="RHEA:20129"/>
        <dbReference type="ChEBI" id="CHEBI:15377"/>
        <dbReference type="ChEBI" id="CHEBI:16708"/>
        <dbReference type="ChEBI" id="CHEBI:78346"/>
        <dbReference type="ChEBI" id="CHEBI:456215"/>
        <dbReference type="EC" id="3.2.2.4"/>
    </reaction>
</comment>
<proteinExistence type="predicted"/>
<evidence type="ECO:0000256" key="2">
    <source>
        <dbReference type="ARBA" id="ARBA00011985"/>
    </source>
</evidence>
<dbReference type="GO" id="GO:0005829">
    <property type="term" value="C:cytosol"/>
    <property type="evidence" value="ECO:0007669"/>
    <property type="project" value="TreeGrafter"/>
</dbReference>
<dbReference type="Gene3D" id="3.40.50.450">
    <property type="match status" value="1"/>
</dbReference>
<reference evidence="4 5" key="1">
    <citation type="journal article" date="2020" name="Microorganisms">
        <title>Osmotic Adaptation and Compatible Solute Biosynthesis of Phototrophic Bacteria as Revealed from Genome Analyses.</title>
        <authorList>
            <person name="Imhoff J.F."/>
            <person name="Rahn T."/>
            <person name="Kunzel S."/>
            <person name="Keller A."/>
            <person name="Neulinger S.C."/>
        </authorList>
    </citation>
    <scope>NUCLEOTIDE SEQUENCE [LARGE SCALE GENOMIC DNA]</scope>
    <source>
        <strain evidence="4 5">DSM 21303</strain>
    </source>
</reference>
<organism evidence="4 5">
    <name type="scientific">Thiocapsa imhoffii</name>
    <dbReference type="NCBI Taxonomy" id="382777"/>
    <lineage>
        <taxon>Bacteria</taxon>
        <taxon>Pseudomonadati</taxon>
        <taxon>Pseudomonadota</taxon>
        <taxon>Gammaproteobacteria</taxon>
        <taxon>Chromatiales</taxon>
        <taxon>Chromatiaceae</taxon>
        <taxon>Thiocapsa</taxon>
    </lineage>
</organism>
<dbReference type="Pfam" id="PF03641">
    <property type="entry name" value="Lysine_decarbox"/>
    <property type="match status" value="1"/>
</dbReference>
<dbReference type="EC" id="3.2.2.4" evidence="2"/>
<dbReference type="AlphaFoldDB" id="A0A9X1B7L8"/>
<dbReference type="PANTHER" id="PTHR43393:SF1">
    <property type="entry name" value="PYRIMIDINE_PURINE NUCLEOTIDE 5'-MONOPHOSPHATE NUCLEOSIDASE"/>
    <property type="match status" value="1"/>
</dbReference>
<dbReference type="InterPro" id="IPR052341">
    <property type="entry name" value="LOG_family_nucleotidases"/>
</dbReference>
<name>A0A9X1B7L8_9GAMM</name>
<evidence type="ECO:0000313" key="4">
    <source>
        <dbReference type="EMBL" id="MBK1643383.1"/>
    </source>
</evidence>
<evidence type="ECO:0000256" key="1">
    <source>
        <dbReference type="ARBA" id="ARBA00000274"/>
    </source>
</evidence>
<dbReference type="PANTHER" id="PTHR43393">
    <property type="entry name" value="CYTOKININ RIBOSIDE 5'-MONOPHOSPHATE PHOSPHORIBOHYDROLASE"/>
    <property type="match status" value="1"/>
</dbReference>
<accession>A0A9X1B7L8</accession>
<evidence type="ECO:0000313" key="5">
    <source>
        <dbReference type="Proteomes" id="UP001138802"/>
    </source>
</evidence>
<keyword evidence="5" id="KW-1185">Reference proteome</keyword>
<evidence type="ECO:0000256" key="3">
    <source>
        <dbReference type="ARBA" id="ARBA00031983"/>
    </source>
</evidence>